<dbReference type="InterPro" id="IPR004320">
    <property type="entry name" value="BPS1_pln"/>
</dbReference>
<keyword evidence="2" id="KW-1185">Reference proteome</keyword>
<dbReference type="EnsemblPlants" id="Kaladp0082s0012.1.v1.1">
    <property type="protein sequence ID" value="Kaladp0082s0012.1.v1.1.CDS.1"/>
    <property type="gene ID" value="Kaladp0082s0012.v1.1"/>
</dbReference>
<evidence type="ECO:0000313" key="2">
    <source>
        <dbReference type="Proteomes" id="UP000594263"/>
    </source>
</evidence>
<dbReference type="PANTHER" id="PTHR33070">
    <property type="entry name" value="OS06G0725500 PROTEIN"/>
    <property type="match status" value="1"/>
</dbReference>
<protein>
    <submittedName>
        <fullName evidence="1">Uncharacterized protein</fullName>
    </submittedName>
</protein>
<reference evidence="1" key="1">
    <citation type="submission" date="2021-01" db="UniProtKB">
        <authorList>
            <consortium name="EnsemblPlants"/>
        </authorList>
    </citation>
    <scope>IDENTIFICATION</scope>
</reference>
<evidence type="ECO:0000313" key="1">
    <source>
        <dbReference type="EnsemblPlants" id="Kaladp0082s0012.1.v1.1.CDS.1"/>
    </source>
</evidence>
<dbReference type="GO" id="GO:0048364">
    <property type="term" value="P:root development"/>
    <property type="evidence" value="ECO:0007669"/>
    <property type="project" value="InterPro"/>
</dbReference>
<accession>A0A7N0URE9</accession>
<dbReference type="OMA" id="ELDCMFR"/>
<proteinExistence type="predicted"/>
<dbReference type="Gramene" id="Kaladp0082s0012.1.v1.1">
    <property type="protein sequence ID" value="Kaladp0082s0012.1.v1.1.CDS.1"/>
    <property type="gene ID" value="Kaladp0082s0012.v1.1"/>
</dbReference>
<dbReference type="AlphaFoldDB" id="A0A7N0URE9"/>
<dbReference type="GO" id="GO:0048367">
    <property type="term" value="P:shoot system development"/>
    <property type="evidence" value="ECO:0007669"/>
    <property type="project" value="InterPro"/>
</dbReference>
<dbReference type="Pfam" id="PF03087">
    <property type="entry name" value="BPS1"/>
    <property type="match status" value="1"/>
</dbReference>
<name>A0A7N0URE9_KALFE</name>
<sequence length="227" mass="25056">MSPSLSFEWLALSQNNANELLQSASVREALVSHRHEMWVCEISEASLTMLDLCGTTKDILLLMKSHLQLLRSKNRRQCLIAASKKENAAPNLTKLKKEISKCLRSLRCVKKKPAAADIATACRDSMVVVVGMLRDVRLACIAVLDAIFSLVSASLDEGSSSRGSVRSLLLCGRCKIMSEEAAVVMADKRVELEALGMGGEEVEDELECTFRRLIQTRVYLLNILTSN</sequence>
<organism evidence="1 2">
    <name type="scientific">Kalanchoe fedtschenkoi</name>
    <name type="common">Lavender scallops</name>
    <name type="synonym">South American air plant</name>
    <dbReference type="NCBI Taxonomy" id="63787"/>
    <lineage>
        <taxon>Eukaryota</taxon>
        <taxon>Viridiplantae</taxon>
        <taxon>Streptophyta</taxon>
        <taxon>Embryophyta</taxon>
        <taxon>Tracheophyta</taxon>
        <taxon>Spermatophyta</taxon>
        <taxon>Magnoliopsida</taxon>
        <taxon>eudicotyledons</taxon>
        <taxon>Gunneridae</taxon>
        <taxon>Pentapetalae</taxon>
        <taxon>Saxifragales</taxon>
        <taxon>Crassulaceae</taxon>
        <taxon>Kalanchoe</taxon>
    </lineage>
</organism>
<dbReference type="Proteomes" id="UP000594263">
    <property type="component" value="Unplaced"/>
</dbReference>
<dbReference type="PANTHER" id="PTHR33070:SF7">
    <property type="entry name" value="RX N-TERMINAL DOMAIN-CONTAINING PROTEIN"/>
    <property type="match status" value="1"/>
</dbReference>